<sequence>MAPREFTKTADGVEAQFSTNHLGHFLLTNLLLPEIRKARGVVTTATGRSWTMVDPDYDDVNFSDGKNYHGWIAFSRSKTANIHFSKALARRVDKLGVSAFAVDPGTVLDSKLIANSSVDNDWVNEAMRLITERGNRDLLGPVISLQQGAASAVLTFLDPSLRAFSGAYLEECEVRDQKLAGYVTDEAQAEKLWRLSEVLVGEKFSW</sequence>
<evidence type="ECO:0000313" key="4">
    <source>
        <dbReference type="Proteomes" id="UP001148614"/>
    </source>
</evidence>
<keyword evidence="4" id="KW-1185">Reference proteome</keyword>
<evidence type="ECO:0000256" key="1">
    <source>
        <dbReference type="ARBA" id="ARBA00006484"/>
    </source>
</evidence>
<dbReference type="VEuPathDB" id="FungiDB:F4678DRAFT_439034"/>
<dbReference type="PANTHER" id="PTHR24320">
    <property type="entry name" value="RETINOL DEHYDROGENASE"/>
    <property type="match status" value="1"/>
</dbReference>
<dbReference type="Proteomes" id="UP001148614">
    <property type="component" value="Unassembled WGS sequence"/>
</dbReference>
<gene>
    <name evidence="3" type="ORF">NPX13_g11410</name>
</gene>
<organism evidence="3 4">
    <name type="scientific">Xylaria arbuscula</name>
    <dbReference type="NCBI Taxonomy" id="114810"/>
    <lineage>
        <taxon>Eukaryota</taxon>
        <taxon>Fungi</taxon>
        <taxon>Dikarya</taxon>
        <taxon>Ascomycota</taxon>
        <taxon>Pezizomycotina</taxon>
        <taxon>Sordariomycetes</taxon>
        <taxon>Xylariomycetidae</taxon>
        <taxon>Xylariales</taxon>
        <taxon>Xylariaceae</taxon>
        <taxon>Xylaria</taxon>
    </lineage>
</organism>
<dbReference type="GO" id="GO:0016491">
    <property type="term" value="F:oxidoreductase activity"/>
    <property type="evidence" value="ECO:0007669"/>
    <property type="project" value="UniProtKB-KW"/>
</dbReference>
<proteinExistence type="inferred from homology"/>
<comment type="caution">
    <text evidence="3">The sequence shown here is derived from an EMBL/GenBank/DDBJ whole genome shotgun (WGS) entry which is preliminary data.</text>
</comment>
<protein>
    <submittedName>
        <fullName evidence="3">Uncharacterized protein</fullName>
    </submittedName>
</protein>
<comment type="similarity">
    <text evidence="1">Belongs to the short-chain dehydrogenases/reductases (SDR) family.</text>
</comment>
<evidence type="ECO:0000256" key="2">
    <source>
        <dbReference type="ARBA" id="ARBA00023002"/>
    </source>
</evidence>
<accession>A0A9W8N2W9</accession>
<dbReference type="Gene3D" id="3.40.50.720">
    <property type="entry name" value="NAD(P)-binding Rossmann-like Domain"/>
    <property type="match status" value="1"/>
</dbReference>
<dbReference type="AlphaFoldDB" id="A0A9W8N2W9"/>
<dbReference type="SUPFAM" id="SSF51735">
    <property type="entry name" value="NAD(P)-binding Rossmann-fold domains"/>
    <property type="match status" value="1"/>
</dbReference>
<dbReference type="InterPro" id="IPR036291">
    <property type="entry name" value="NAD(P)-bd_dom_sf"/>
</dbReference>
<name>A0A9W8N2W9_9PEZI</name>
<dbReference type="EMBL" id="JANPWZ010003797">
    <property type="protein sequence ID" value="KAJ3551246.1"/>
    <property type="molecule type" value="Genomic_DNA"/>
</dbReference>
<reference evidence="3" key="1">
    <citation type="submission" date="2022-07" db="EMBL/GenBank/DDBJ databases">
        <title>Genome Sequence of Xylaria arbuscula.</title>
        <authorList>
            <person name="Buettner E."/>
        </authorList>
    </citation>
    <scope>NUCLEOTIDE SEQUENCE</scope>
    <source>
        <strain evidence="3">VT107</strain>
    </source>
</reference>
<evidence type="ECO:0000313" key="3">
    <source>
        <dbReference type="EMBL" id="KAJ3551246.1"/>
    </source>
</evidence>
<keyword evidence="2" id="KW-0560">Oxidoreductase</keyword>
<dbReference type="PANTHER" id="PTHR24320:SF283">
    <property type="entry name" value="RETINOL DEHYDROGENASE 11"/>
    <property type="match status" value="1"/>
</dbReference>